<evidence type="ECO:0000256" key="2">
    <source>
        <dbReference type="ARBA" id="ARBA00023186"/>
    </source>
</evidence>
<dbReference type="InterPro" id="IPR038277">
    <property type="entry name" value="UreF_sf"/>
</dbReference>
<evidence type="ECO:0000313" key="4">
    <source>
        <dbReference type="EMBL" id="SDF64034.1"/>
    </source>
</evidence>
<accession>A0A1G7MQP1</accession>
<evidence type="ECO:0000256" key="1">
    <source>
        <dbReference type="ARBA" id="ARBA00022988"/>
    </source>
</evidence>
<keyword evidence="2 3" id="KW-0143">Chaperone</keyword>
<dbReference type="OrthoDB" id="9798772at2"/>
<dbReference type="PIRSF" id="PIRSF009467">
    <property type="entry name" value="Ureas_acces_UreF"/>
    <property type="match status" value="1"/>
</dbReference>
<dbReference type="Gene3D" id="1.10.4190.10">
    <property type="entry name" value="Urease accessory protein UreF"/>
    <property type="match status" value="1"/>
</dbReference>
<comment type="similarity">
    <text evidence="3">Belongs to the UreF family.</text>
</comment>
<evidence type="ECO:0000256" key="3">
    <source>
        <dbReference type="HAMAP-Rule" id="MF_01385"/>
    </source>
</evidence>
<reference evidence="5" key="1">
    <citation type="submission" date="2016-10" db="EMBL/GenBank/DDBJ databases">
        <authorList>
            <person name="Varghese N."/>
            <person name="Submissions S."/>
        </authorList>
    </citation>
    <scope>NUCLEOTIDE SEQUENCE [LARGE SCALE GENOMIC DNA]</scope>
    <source>
        <strain evidence="5">DSM 44268</strain>
    </source>
</reference>
<proteinExistence type="inferred from homology"/>
<keyword evidence="3" id="KW-0963">Cytoplasm</keyword>
<sequence length="229" mass="24131">MPPDRWDAELAWLQLHDSAFPSGRFVHSNGLEAWLAAHPAAGAEVIAAVIEAHLRHNVGTLDAVCVAHAYRAGSTADLVRLDRLVRAHKLSAAARTASESCGRQLALAARRTLAPLDHDEFLGLVAAGETPGNLAVVEGVVHRGLSIGLARAVLGHLRSAYSGMLSAGVRLGRIGPLETQRRLFAGAPLLVELAGAAVETPIDGISAVTPELDVYAMRHETTAARLFST</sequence>
<organism evidence="4 5">
    <name type="scientific">Blastococcus aurantiacus</name>
    <dbReference type="NCBI Taxonomy" id="1550231"/>
    <lineage>
        <taxon>Bacteria</taxon>
        <taxon>Bacillati</taxon>
        <taxon>Actinomycetota</taxon>
        <taxon>Actinomycetes</taxon>
        <taxon>Geodermatophilales</taxon>
        <taxon>Geodermatophilaceae</taxon>
        <taxon>Blastococcus</taxon>
    </lineage>
</organism>
<dbReference type="GO" id="GO:0016151">
    <property type="term" value="F:nickel cation binding"/>
    <property type="evidence" value="ECO:0007669"/>
    <property type="project" value="UniProtKB-UniRule"/>
</dbReference>
<keyword evidence="5" id="KW-1185">Reference proteome</keyword>
<comment type="subunit">
    <text evidence="3">UreD, UreF and UreG form a complex that acts as a GTP-hydrolysis-dependent molecular chaperone, activating the urease apoprotein by helping to assemble the nickel containing metallocenter of UreC. The UreE protein probably delivers the nickel.</text>
</comment>
<evidence type="ECO:0000313" key="5">
    <source>
        <dbReference type="Proteomes" id="UP000199406"/>
    </source>
</evidence>
<protein>
    <recommendedName>
        <fullName evidence="3">Urease accessory protein UreF</fullName>
    </recommendedName>
</protein>
<dbReference type="InterPro" id="IPR002639">
    <property type="entry name" value="UreF"/>
</dbReference>
<dbReference type="EMBL" id="FNBT01000005">
    <property type="protein sequence ID" value="SDF64034.1"/>
    <property type="molecule type" value="Genomic_DNA"/>
</dbReference>
<dbReference type="Pfam" id="PF01730">
    <property type="entry name" value="UreF"/>
    <property type="match status" value="1"/>
</dbReference>
<dbReference type="STRING" id="1550231.SAMN05660662_2871"/>
<dbReference type="AlphaFoldDB" id="A0A1G7MQP1"/>
<gene>
    <name evidence="3" type="primary">ureF</name>
    <name evidence="4" type="ORF">SAMN05660662_2871</name>
</gene>
<comment type="subcellular location">
    <subcellularLocation>
        <location evidence="3">Cytoplasm</location>
    </subcellularLocation>
</comment>
<dbReference type="HAMAP" id="MF_01385">
    <property type="entry name" value="UreF"/>
    <property type="match status" value="1"/>
</dbReference>
<dbReference type="GO" id="GO:0005737">
    <property type="term" value="C:cytoplasm"/>
    <property type="evidence" value="ECO:0007669"/>
    <property type="project" value="UniProtKB-SubCell"/>
</dbReference>
<dbReference type="PANTHER" id="PTHR33620:SF1">
    <property type="entry name" value="UREASE ACCESSORY PROTEIN F"/>
    <property type="match status" value="1"/>
</dbReference>
<dbReference type="Proteomes" id="UP000199406">
    <property type="component" value="Unassembled WGS sequence"/>
</dbReference>
<name>A0A1G7MQP1_9ACTN</name>
<dbReference type="PANTHER" id="PTHR33620">
    <property type="entry name" value="UREASE ACCESSORY PROTEIN F"/>
    <property type="match status" value="1"/>
</dbReference>
<comment type="function">
    <text evidence="3">Required for maturation of urease via the functional incorporation of the urease nickel metallocenter.</text>
</comment>
<dbReference type="RefSeq" id="WP_091767843.1">
    <property type="nucleotide sequence ID" value="NZ_FNBT01000005.1"/>
</dbReference>
<keyword evidence="1 3" id="KW-0996">Nickel insertion</keyword>